<dbReference type="EMBL" id="HACA01011105">
    <property type="protein sequence ID" value="CDW28466.1"/>
    <property type="molecule type" value="Transcribed_RNA"/>
</dbReference>
<comment type="similarity">
    <text evidence="6">Belongs to the Vang family.</text>
</comment>
<reference evidence="7" key="1">
    <citation type="submission" date="2014-05" db="EMBL/GenBank/DDBJ databases">
        <authorList>
            <person name="Chronopoulou M."/>
        </authorList>
    </citation>
    <scope>NUCLEOTIDE SEQUENCE</scope>
    <source>
        <tissue evidence="7">Whole organism</tissue>
    </source>
</reference>
<sequence>MESILNHLSTCLKFDMSPKAFLEKYIITRPVLQSDREDKPVQTWALICDILLSRSIGPGIIFQLRQGDISLLCQVSRLPHFNITEEVMESPGSTFLVKVNSETPV</sequence>
<dbReference type="InterPro" id="IPR009539">
    <property type="entry name" value="VANGL"/>
</dbReference>
<evidence type="ECO:0000256" key="3">
    <source>
        <dbReference type="ARBA" id="ARBA00022692"/>
    </source>
</evidence>
<evidence type="ECO:0000256" key="1">
    <source>
        <dbReference type="ARBA" id="ARBA00004651"/>
    </source>
</evidence>
<dbReference type="AlphaFoldDB" id="A0A0K2TSU5"/>
<dbReference type="Pfam" id="PF06638">
    <property type="entry name" value="Strabismus"/>
    <property type="match status" value="1"/>
</dbReference>
<dbReference type="OrthoDB" id="8887313at2759"/>
<comment type="subcellular location">
    <subcellularLocation>
        <location evidence="1">Cell membrane</location>
        <topology evidence="1">Multi-pass membrane protein</topology>
    </subcellularLocation>
</comment>
<dbReference type="PANTHER" id="PTHR20886">
    <property type="entry name" value="VANG-LIKE PROTEIN"/>
    <property type="match status" value="1"/>
</dbReference>
<proteinExistence type="inferred from homology"/>
<keyword evidence="4" id="KW-1133">Transmembrane helix</keyword>
<keyword evidence="2" id="KW-1003">Cell membrane</keyword>
<evidence type="ECO:0000256" key="2">
    <source>
        <dbReference type="ARBA" id="ARBA00022475"/>
    </source>
</evidence>
<organism evidence="7">
    <name type="scientific">Lepeophtheirus salmonis</name>
    <name type="common">Salmon louse</name>
    <name type="synonym">Caligus salmonis</name>
    <dbReference type="NCBI Taxonomy" id="72036"/>
    <lineage>
        <taxon>Eukaryota</taxon>
        <taxon>Metazoa</taxon>
        <taxon>Ecdysozoa</taxon>
        <taxon>Arthropoda</taxon>
        <taxon>Crustacea</taxon>
        <taxon>Multicrustacea</taxon>
        <taxon>Hexanauplia</taxon>
        <taxon>Copepoda</taxon>
        <taxon>Siphonostomatoida</taxon>
        <taxon>Caligidae</taxon>
        <taxon>Lepeophtheirus</taxon>
    </lineage>
</organism>
<evidence type="ECO:0000313" key="7">
    <source>
        <dbReference type="EMBL" id="CDW28466.1"/>
    </source>
</evidence>
<dbReference type="GO" id="GO:0005886">
    <property type="term" value="C:plasma membrane"/>
    <property type="evidence" value="ECO:0007669"/>
    <property type="project" value="UniProtKB-SubCell"/>
</dbReference>
<accession>A0A0K2TSU5</accession>
<evidence type="ECO:0000256" key="4">
    <source>
        <dbReference type="ARBA" id="ARBA00022989"/>
    </source>
</evidence>
<protein>
    <submittedName>
        <fullName evidence="7">Uncharacterized protein</fullName>
    </submittedName>
</protein>
<keyword evidence="3" id="KW-0812">Transmembrane</keyword>
<name>A0A0K2TSU5_LEPSM</name>
<evidence type="ECO:0000256" key="5">
    <source>
        <dbReference type="ARBA" id="ARBA00023136"/>
    </source>
</evidence>
<keyword evidence="5" id="KW-0472">Membrane</keyword>
<evidence type="ECO:0000256" key="6">
    <source>
        <dbReference type="ARBA" id="ARBA00025718"/>
    </source>
</evidence>